<dbReference type="Proteomes" id="UP000813824">
    <property type="component" value="Unassembled WGS sequence"/>
</dbReference>
<organism evidence="1 2">
    <name type="scientific">Cristinia sonorae</name>
    <dbReference type="NCBI Taxonomy" id="1940300"/>
    <lineage>
        <taxon>Eukaryota</taxon>
        <taxon>Fungi</taxon>
        <taxon>Dikarya</taxon>
        <taxon>Basidiomycota</taxon>
        <taxon>Agaricomycotina</taxon>
        <taxon>Agaricomycetes</taxon>
        <taxon>Agaricomycetidae</taxon>
        <taxon>Agaricales</taxon>
        <taxon>Pleurotineae</taxon>
        <taxon>Stephanosporaceae</taxon>
        <taxon>Cristinia</taxon>
    </lineage>
</organism>
<protein>
    <submittedName>
        <fullName evidence="1">Uncharacterized protein</fullName>
    </submittedName>
</protein>
<keyword evidence="2" id="KW-1185">Reference proteome</keyword>
<comment type="caution">
    <text evidence="1">The sequence shown here is derived from an EMBL/GenBank/DDBJ whole genome shotgun (WGS) entry which is preliminary data.</text>
</comment>
<evidence type="ECO:0000313" key="1">
    <source>
        <dbReference type="EMBL" id="KAH8103972.1"/>
    </source>
</evidence>
<sequence length="139" mass="15861">MAAPALPTLDDLWNGMILPLGYSITSRSRRWDGDGIEDFTYRFSFDAPNAGGSGYFYLVYRSVLSLWGTPYTTGSVAPYIRDDELFSYYRRNEDGSSIYRRHDFCRKTSASGVVTTTRGNPYIRLVVPFNEPLFPTRKL</sequence>
<accession>A0A8K0UTR8</accession>
<name>A0A8K0UTR8_9AGAR</name>
<gene>
    <name evidence="1" type="ORF">BXZ70DRAFT_1005522</name>
</gene>
<dbReference type="AlphaFoldDB" id="A0A8K0UTR8"/>
<proteinExistence type="predicted"/>
<dbReference type="EMBL" id="JAEVFJ010000006">
    <property type="protein sequence ID" value="KAH8103972.1"/>
    <property type="molecule type" value="Genomic_DNA"/>
</dbReference>
<evidence type="ECO:0000313" key="2">
    <source>
        <dbReference type="Proteomes" id="UP000813824"/>
    </source>
</evidence>
<reference evidence="1" key="1">
    <citation type="journal article" date="2021" name="New Phytol.">
        <title>Evolutionary innovations through gain and loss of genes in the ectomycorrhizal Boletales.</title>
        <authorList>
            <person name="Wu G."/>
            <person name="Miyauchi S."/>
            <person name="Morin E."/>
            <person name="Kuo A."/>
            <person name="Drula E."/>
            <person name="Varga T."/>
            <person name="Kohler A."/>
            <person name="Feng B."/>
            <person name="Cao Y."/>
            <person name="Lipzen A."/>
            <person name="Daum C."/>
            <person name="Hundley H."/>
            <person name="Pangilinan J."/>
            <person name="Johnson J."/>
            <person name="Barry K."/>
            <person name="LaButti K."/>
            <person name="Ng V."/>
            <person name="Ahrendt S."/>
            <person name="Min B."/>
            <person name="Choi I.G."/>
            <person name="Park H."/>
            <person name="Plett J.M."/>
            <person name="Magnuson J."/>
            <person name="Spatafora J.W."/>
            <person name="Nagy L.G."/>
            <person name="Henrissat B."/>
            <person name="Grigoriev I.V."/>
            <person name="Yang Z.L."/>
            <person name="Xu J."/>
            <person name="Martin F.M."/>
        </authorList>
    </citation>
    <scope>NUCLEOTIDE SEQUENCE</scope>
    <source>
        <strain evidence="1">KKN 215</strain>
    </source>
</reference>